<evidence type="ECO:0000256" key="3">
    <source>
        <dbReference type="ARBA" id="ARBA00012023"/>
    </source>
</evidence>
<comment type="function">
    <text evidence="9">Phosphorylates Ins(1,3,4,5,6)P5 at position 2 to form Ins(1,2,3,4,5,6)P6 (InsP6 or phytate).</text>
</comment>
<comment type="catalytic activity">
    <reaction evidence="9">
        <text>1D-myo-inositol 1,3,4,5,6-pentakisphosphate + ATP = 1D-myo-inositol hexakisphosphate + ADP + H(+)</text>
        <dbReference type="Rhea" id="RHEA:20313"/>
        <dbReference type="ChEBI" id="CHEBI:15378"/>
        <dbReference type="ChEBI" id="CHEBI:30616"/>
        <dbReference type="ChEBI" id="CHEBI:57733"/>
        <dbReference type="ChEBI" id="CHEBI:58130"/>
        <dbReference type="ChEBI" id="CHEBI:456216"/>
        <dbReference type="EC" id="2.7.1.158"/>
    </reaction>
</comment>
<sequence length="283" mass="32874">MAAAASLKPTDLAHRSKANVLIRKDDSGDLYRICIRYSSVSANNRYTLQNIDFIKKKVEPLIGSYLVHMELCTLPIASVTDCMEYLDIKCDIREVFTLKLPDLAPSTYDIIEVDHFTKFHLSPDKQIIIWELKPKWLHQNTLFCRNCTHNSVKERDIDYCYASLMEDTNILRELFKKYSLPTAFTMDMVRYFGSDENVLKLLYTVQERLNGYGSVASFGSAYEASEDLCLLMTLRDVTCFIRWEASSKIDAKIIDVDLKPHDKWTHWVSEHRKIESFPSKTYH</sequence>
<evidence type="ECO:0000256" key="8">
    <source>
        <dbReference type="ARBA" id="ARBA00022840"/>
    </source>
</evidence>
<dbReference type="EC" id="2.7.1.158" evidence="3 9"/>
<evidence type="ECO:0000256" key="2">
    <source>
        <dbReference type="ARBA" id="ARBA00008305"/>
    </source>
</evidence>
<gene>
    <name evidence="10" type="ORF">LAFE_0F12145G</name>
</gene>
<dbReference type="PANTHER" id="PTHR14456">
    <property type="entry name" value="INOSITOL POLYPHOSPHATE KINASE 1"/>
    <property type="match status" value="1"/>
</dbReference>
<evidence type="ECO:0000256" key="7">
    <source>
        <dbReference type="ARBA" id="ARBA00022777"/>
    </source>
</evidence>
<dbReference type="EMBL" id="LT598490">
    <property type="protein sequence ID" value="SCW02690.1"/>
    <property type="molecule type" value="Genomic_DNA"/>
</dbReference>
<dbReference type="GO" id="GO:0035299">
    <property type="term" value="F:inositol-1,3,4,5,6-pentakisphosphate 2-kinase activity"/>
    <property type="evidence" value="ECO:0007669"/>
    <property type="project" value="UniProtKB-EC"/>
</dbReference>
<name>A0A1G4MFR7_LACFM</name>
<keyword evidence="8 9" id="KW-0067">ATP-binding</keyword>
<dbReference type="AlphaFoldDB" id="A0A1G4MFR7"/>
<evidence type="ECO:0000256" key="1">
    <source>
        <dbReference type="ARBA" id="ARBA00003979"/>
    </source>
</evidence>
<comment type="domain">
    <text evidence="9">The EXKPK motif is conserved in inositol-pentakisphosphate 2-kinases of both family 1 and 2.</text>
</comment>
<dbReference type="STRING" id="4955.A0A1G4MFR7"/>
<dbReference type="Pfam" id="PF06090">
    <property type="entry name" value="Ins_P5_2-kin"/>
    <property type="match status" value="1"/>
</dbReference>
<dbReference type="Proteomes" id="UP000190831">
    <property type="component" value="Chromosome F"/>
</dbReference>
<proteinExistence type="inferred from homology"/>
<keyword evidence="5 9" id="KW-0808">Transferase</keyword>
<dbReference type="GO" id="GO:0005524">
    <property type="term" value="F:ATP binding"/>
    <property type="evidence" value="ECO:0007669"/>
    <property type="project" value="UniProtKB-KW"/>
</dbReference>
<dbReference type="OrthoDB" id="272370at2759"/>
<protein>
    <recommendedName>
        <fullName evidence="4 9">Inositol-pentakisphosphate 2-kinase</fullName>
        <ecNumber evidence="3 9">2.7.1.158</ecNumber>
    </recommendedName>
</protein>
<dbReference type="PANTHER" id="PTHR14456:SF2">
    <property type="entry name" value="INOSITOL-PENTAKISPHOSPHATE 2-KINASE"/>
    <property type="match status" value="1"/>
</dbReference>
<keyword evidence="11" id="KW-1185">Reference proteome</keyword>
<evidence type="ECO:0000256" key="5">
    <source>
        <dbReference type="ARBA" id="ARBA00022679"/>
    </source>
</evidence>
<dbReference type="InterPro" id="IPR009286">
    <property type="entry name" value="Ins_P5_2-kin"/>
</dbReference>
<dbReference type="GO" id="GO:0005634">
    <property type="term" value="C:nucleus"/>
    <property type="evidence" value="ECO:0007669"/>
    <property type="project" value="TreeGrafter"/>
</dbReference>
<comment type="function">
    <text evidence="1">Has kinase activity and phosphorylates inositol-1,3,4,5,6-pentakisphosphate (Ins(1,3,4,5,6)P5) to produce 1,2,3,4,5,6-hexakisphosphate (InsP6), also known as phytate.</text>
</comment>
<keyword evidence="6 9" id="KW-0547">Nucleotide-binding</keyword>
<evidence type="ECO:0000313" key="11">
    <source>
        <dbReference type="Proteomes" id="UP000190831"/>
    </source>
</evidence>
<evidence type="ECO:0000256" key="6">
    <source>
        <dbReference type="ARBA" id="ARBA00022741"/>
    </source>
</evidence>
<dbReference type="GO" id="GO:0032958">
    <property type="term" value="P:inositol phosphate biosynthetic process"/>
    <property type="evidence" value="ECO:0007669"/>
    <property type="project" value="TreeGrafter"/>
</dbReference>
<evidence type="ECO:0000313" key="10">
    <source>
        <dbReference type="EMBL" id="SCW02690.1"/>
    </source>
</evidence>
<evidence type="ECO:0000256" key="4">
    <source>
        <dbReference type="ARBA" id="ARBA00014846"/>
    </source>
</evidence>
<keyword evidence="7 9" id="KW-0418">Kinase</keyword>
<dbReference type="OMA" id="FIELRCK"/>
<reference evidence="11" key="1">
    <citation type="submission" date="2016-03" db="EMBL/GenBank/DDBJ databases">
        <authorList>
            <person name="Devillers H."/>
        </authorList>
    </citation>
    <scope>NUCLEOTIDE SEQUENCE [LARGE SCALE GENOMIC DNA]</scope>
</reference>
<evidence type="ECO:0000256" key="9">
    <source>
        <dbReference type="RuleBase" id="RU364126"/>
    </source>
</evidence>
<comment type="similarity">
    <text evidence="2">Belongs to the IPK1 type 1 family.</text>
</comment>
<accession>A0A1G4MFR7</accession>
<organism evidence="10 11">
    <name type="scientific">Lachancea fermentati</name>
    <name type="common">Zygosaccharomyces fermentati</name>
    <dbReference type="NCBI Taxonomy" id="4955"/>
    <lineage>
        <taxon>Eukaryota</taxon>
        <taxon>Fungi</taxon>
        <taxon>Dikarya</taxon>
        <taxon>Ascomycota</taxon>
        <taxon>Saccharomycotina</taxon>
        <taxon>Saccharomycetes</taxon>
        <taxon>Saccharomycetales</taxon>
        <taxon>Saccharomycetaceae</taxon>
        <taxon>Lachancea</taxon>
    </lineage>
</organism>